<evidence type="ECO:0000313" key="3">
    <source>
        <dbReference type="Proteomes" id="UP000322267"/>
    </source>
</evidence>
<dbReference type="AlphaFoldDB" id="A0A5D4NUH0"/>
<protein>
    <recommendedName>
        <fullName evidence="4">Lipoprotein</fullName>
    </recommendedName>
</protein>
<evidence type="ECO:0000313" key="2">
    <source>
        <dbReference type="EMBL" id="TYS17519.1"/>
    </source>
</evidence>
<evidence type="ECO:0008006" key="4">
    <source>
        <dbReference type="Google" id="ProtNLM"/>
    </source>
</evidence>
<evidence type="ECO:0000256" key="1">
    <source>
        <dbReference type="SAM" id="SignalP"/>
    </source>
</evidence>
<name>A0A5D4NUH0_9BACI</name>
<dbReference type="EMBL" id="VTEI01000003">
    <property type="protein sequence ID" value="TYS17519.1"/>
    <property type="molecule type" value="Genomic_DNA"/>
</dbReference>
<comment type="caution">
    <text evidence="2">The sequence shown here is derived from an EMBL/GenBank/DDBJ whole genome shotgun (WGS) entry which is preliminary data.</text>
</comment>
<reference evidence="2 3" key="1">
    <citation type="submission" date="2019-08" db="EMBL/GenBank/DDBJ databases">
        <title>Bacillus genomes from the desert of Cuatro Cienegas, Coahuila.</title>
        <authorList>
            <person name="Olmedo-Alvarez G."/>
        </authorList>
    </citation>
    <scope>NUCLEOTIDE SEQUENCE [LARGE SCALE GENOMIC DNA]</scope>
    <source>
        <strain evidence="2 3">CH34_1T</strain>
    </source>
</reference>
<dbReference type="Proteomes" id="UP000322267">
    <property type="component" value="Unassembled WGS sequence"/>
</dbReference>
<gene>
    <name evidence="2" type="ORF">FZC78_06475</name>
</gene>
<accession>A0A5D4NUH0</accession>
<proteinExistence type="predicted"/>
<feature type="chain" id="PRO_5039629714" description="Lipoprotein" evidence="1">
    <location>
        <begin position="23"/>
        <end position="557"/>
    </location>
</feature>
<sequence>MNKILKLTIICILTLTLFSCQKAPVNNNHTEGLSKLLQLSYIGNGEYMDFSDNITSEADIYESFYVSEISKIINYNSPFSSRIDNFINKSIDKEKDIWESIYLYKLIINNNLSNASSPIKKDILNNVSKISFSNSDYKNLKELEEDKIYQLAETHELLKTSISSNTLIFLKMVKEELLLLNDSKKVYLLNPILKLIPDNLSNTEKSKIQVKIDDILISNINSNVLDIWEINQLIELREMLSNKNYPPSIIKYFEKQFKENLEQGSNSRIYYLLKINNVINNNIEHNTEIIKNRINNCVVVSGGYTIYRTQRDLPRSFTFFTIYIQNQIGDEDNVISLEKIHKQLMKEIKDEKNLDWRSLYSYLVLEKNQPRKDNLTKEFINRLKKSDFNYNSDLNQNFYTYKVFKILNINLQRPVLDKLVSDIQRNTKSKDLKDANLVYFYFSELVKDDVIKVNENEEILEKIRLEIDTNMNDNNMFEKDGYENTLTTFMYILIDDNLNTGYISKDLKKQLYKSLPQYHNNDGGYSMVIGEQPDLFSSLIGIMLANKLQGKDTPIIF</sequence>
<dbReference type="PROSITE" id="PS51257">
    <property type="entry name" value="PROKAR_LIPOPROTEIN"/>
    <property type="match status" value="1"/>
</dbReference>
<organism evidence="2 3">
    <name type="scientific">Rossellomorea vietnamensis</name>
    <dbReference type="NCBI Taxonomy" id="218284"/>
    <lineage>
        <taxon>Bacteria</taxon>
        <taxon>Bacillati</taxon>
        <taxon>Bacillota</taxon>
        <taxon>Bacilli</taxon>
        <taxon>Bacillales</taxon>
        <taxon>Bacillaceae</taxon>
        <taxon>Rossellomorea</taxon>
    </lineage>
</organism>
<dbReference type="RefSeq" id="WP_148938857.1">
    <property type="nucleotide sequence ID" value="NZ_VTEI01000003.1"/>
</dbReference>
<keyword evidence="1" id="KW-0732">Signal</keyword>
<feature type="signal peptide" evidence="1">
    <location>
        <begin position="1"/>
        <end position="22"/>
    </location>
</feature>